<name>A0A7X1MDI2_9ACTN</name>
<dbReference type="Proteomes" id="UP000584670">
    <property type="component" value="Unassembled WGS sequence"/>
</dbReference>
<evidence type="ECO:0000256" key="1">
    <source>
        <dbReference type="SAM" id="Phobius"/>
    </source>
</evidence>
<gene>
    <name evidence="2" type="ORF">H4N64_38210</name>
</gene>
<feature type="transmembrane region" description="Helical" evidence="1">
    <location>
        <begin position="74"/>
        <end position="95"/>
    </location>
</feature>
<comment type="caution">
    <text evidence="2">The sequence shown here is derived from an EMBL/GenBank/DDBJ whole genome shotgun (WGS) entry which is preliminary data.</text>
</comment>
<evidence type="ECO:0000313" key="2">
    <source>
        <dbReference type="EMBL" id="MBC2907252.1"/>
    </source>
</evidence>
<keyword evidence="1" id="KW-0472">Membrane</keyword>
<accession>A0A7X1MDI2</accession>
<dbReference type="InterPro" id="IPR013901">
    <property type="entry name" value="Anthrone_oxy"/>
</dbReference>
<protein>
    <submittedName>
        <fullName evidence="2">DUF1772 domain-containing protein</fullName>
    </submittedName>
</protein>
<dbReference type="EMBL" id="JACMSF010000071">
    <property type="protein sequence ID" value="MBC2907252.1"/>
    <property type="molecule type" value="Genomic_DNA"/>
</dbReference>
<reference evidence="2 3" key="1">
    <citation type="submission" date="2020-08" db="EMBL/GenBank/DDBJ databases">
        <title>Streptomyces sp. PSKA01 genome sequencing and assembly.</title>
        <authorList>
            <person name="Mandal S."/>
            <person name="Maiti P.K."/>
            <person name="Das P."/>
        </authorList>
    </citation>
    <scope>NUCLEOTIDE SEQUENCE [LARGE SCALE GENOMIC DNA]</scope>
    <source>
        <strain evidence="2 3">PSKA01</strain>
    </source>
</reference>
<keyword evidence="1" id="KW-1133">Transmembrane helix</keyword>
<dbReference type="AlphaFoldDB" id="A0A7X1MDI2"/>
<feature type="transmembrane region" description="Helical" evidence="1">
    <location>
        <begin position="107"/>
        <end position="127"/>
    </location>
</feature>
<keyword evidence="1" id="KW-0812">Transmembrane</keyword>
<organism evidence="2 3">
    <name type="scientific">Streptomyces cupreus</name>
    <dbReference type="NCBI Taxonomy" id="2759956"/>
    <lineage>
        <taxon>Bacteria</taxon>
        <taxon>Bacillati</taxon>
        <taxon>Actinomycetota</taxon>
        <taxon>Actinomycetes</taxon>
        <taxon>Kitasatosporales</taxon>
        <taxon>Streptomycetaceae</taxon>
        <taxon>Streptomyces</taxon>
    </lineage>
</organism>
<keyword evidence="3" id="KW-1185">Reference proteome</keyword>
<evidence type="ECO:0000313" key="3">
    <source>
        <dbReference type="Proteomes" id="UP000584670"/>
    </source>
</evidence>
<sequence>MRPRVRAMFRPAPRRLTDGMTQTGSRTAALATATITTGLLAGSFYVFACAVMPGLARSEDEVYVEVMRNINEVIQNPVFLLSFLGAPVLTGWAAWQLRGAPGRRWVWAALAANVLALVVTVVVNIPLNDGLAEAGDAEVLREEFEGAWAGWNVVRGVLTTAALGCLAWTSRHLTEGSGNHRN</sequence>
<dbReference type="Pfam" id="PF08592">
    <property type="entry name" value="Anthrone_oxy"/>
    <property type="match status" value="1"/>
</dbReference>
<proteinExistence type="predicted"/>